<evidence type="ECO:0000313" key="3">
    <source>
        <dbReference type="Proteomes" id="UP000473531"/>
    </source>
</evidence>
<evidence type="ECO:0000313" key="2">
    <source>
        <dbReference type="EMBL" id="MXP15821.1"/>
    </source>
</evidence>
<dbReference type="EMBL" id="WTYU01000003">
    <property type="protein sequence ID" value="MXP15821.1"/>
    <property type="molecule type" value="Genomic_DNA"/>
</dbReference>
<protein>
    <submittedName>
        <fullName evidence="2">Uncharacterized protein</fullName>
    </submittedName>
</protein>
<name>A0A6L7GMG7_9SPHN</name>
<feature type="compositionally biased region" description="Basic and acidic residues" evidence="1">
    <location>
        <begin position="452"/>
        <end position="463"/>
    </location>
</feature>
<comment type="caution">
    <text evidence="2">The sequence shown here is derived from an EMBL/GenBank/DDBJ whole genome shotgun (WGS) entry which is preliminary data.</text>
</comment>
<keyword evidence="3" id="KW-1185">Reference proteome</keyword>
<dbReference type="Proteomes" id="UP000473531">
    <property type="component" value="Unassembled WGS sequence"/>
</dbReference>
<gene>
    <name evidence="2" type="ORF">GRI44_13790</name>
</gene>
<reference evidence="2 3" key="1">
    <citation type="submission" date="2019-12" db="EMBL/GenBank/DDBJ databases">
        <title>Genomic-based taxomic classification of the family Erythrobacteraceae.</title>
        <authorList>
            <person name="Xu L."/>
        </authorList>
    </citation>
    <scope>NUCLEOTIDE SEQUENCE [LARGE SCALE GENOMIC DNA]</scope>
    <source>
        <strain evidence="2 3">KCTC 52259</strain>
    </source>
</reference>
<dbReference type="AlphaFoldDB" id="A0A6L7GMG7"/>
<accession>A0A6L7GMG7</accession>
<proteinExistence type="predicted"/>
<dbReference type="RefSeq" id="WP_160602434.1">
    <property type="nucleotide sequence ID" value="NZ_WTYU01000003.1"/>
</dbReference>
<dbReference type="OrthoDB" id="7993425at2"/>
<evidence type="ECO:0000256" key="1">
    <source>
        <dbReference type="SAM" id="MobiDB-lite"/>
    </source>
</evidence>
<organism evidence="2 3">
    <name type="scientific">Allopontixanthobacter confluentis</name>
    <dbReference type="NCBI Taxonomy" id="1849021"/>
    <lineage>
        <taxon>Bacteria</taxon>
        <taxon>Pseudomonadati</taxon>
        <taxon>Pseudomonadota</taxon>
        <taxon>Alphaproteobacteria</taxon>
        <taxon>Sphingomonadales</taxon>
        <taxon>Erythrobacteraceae</taxon>
        <taxon>Allopontixanthobacter</taxon>
    </lineage>
</organism>
<feature type="compositionally biased region" description="Basic and acidic residues" evidence="1">
    <location>
        <begin position="470"/>
        <end position="485"/>
    </location>
</feature>
<feature type="region of interest" description="Disordered" evidence="1">
    <location>
        <begin position="439"/>
        <end position="485"/>
    </location>
</feature>
<sequence length="485" mass="54446">MIITVDQSPVGSGKTHNALTHAIRAGGRWLFAVERIESIAELAALTERLARSTIARPKIVPISSASTASTAKRGESVRVQIEALPEQYQAGDVIAFCTHEAILKCDFRAFAGWHFVCDEVPSILHIAKMQTKLDRPFFESYFELEHVHAGWSLIKPTAEGRLLNGSDLMQCDGHARLRKLHEIVVGFDAEQTGQAALCNMQNWSEMEGDRVVWVWWSQFSFAQLSPFSTVTVLASRFFDSFAYHIAESWNPEIKWIKAPALPVRPFAKRKVSIRYFLKARLAAKSFFETTEGHRHLIPIAEHISKACPKNKLIWSCNETSKKVLATHLPKGGFYSPKQAGTSLLMSNTHAAMIYAAKPSREVRLVLKATGASTMEWIRTNEHETILQFVSRTSVRDASSSEDVMIFVYDHAQAIAVQNYFESQPHNTVDVRHVDLNLPASLKPRGRPRAGRTKAEAALHETARKITRAKQQRDRRDRAKAIEAAP</sequence>